<organism evidence="2 3">
    <name type="scientific">Hungatella hathewayi WAL-18680</name>
    <dbReference type="NCBI Taxonomy" id="742737"/>
    <lineage>
        <taxon>Bacteria</taxon>
        <taxon>Bacillati</taxon>
        <taxon>Bacillota</taxon>
        <taxon>Clostridia</taxon>
        <taxon>Lachnospirales</taxon>
        <taxon>Lachnospiraceae</taxon>
        <taxon>Hungatella</taxon>
    </lineage>
</organism>
<feature type="domain" description="DUF5107" evidence="1">
    <location>
        <begin position="56"/>
        <end position="329"/>
    </location>
</feature>
<accession>G5ILX7</accession>
<dbReference type="PATRIC" id="fig|742737.3.peg.4491"/>
<dbReference type="InterPro" id="IPR011990">
    <property type="entry name" value="TPR-like_helical_dom_sf"/>
</dbReference>
<evidence type="ECO:0000313" key="3">
    <source>
        <dbReference type="Proteomes" id="UP000005384"/>
    </source>
</evidence>
<gene>
    <name evidence="2" type="ORF">HMPREF9473_04505</name>
</gene>
<dbReference type="SUPFAM" id="SSF48452">
    <property type="entry name" value="TPR-like"/>
    <property type="match status" value="1"/>
</dbReference>
<sequence>MKPVLRFGEMEILGADLGERSGVPDLSGEVILQNQLRFDLEEDDELFEGYGRRRNAYPYRKYDSYTRELKKRTVKTAELENQYLKAVFLPEYGGRLWSLVDKETGRNLLYTNDVLRFSNLAVCNAWFSGGVEWNIGVIGHTPLTTEPLYVAQTEDGAGNPVLRMYEYERISGAFYQMDFWLEGEGRFLNCRMRISNETDEVVPMYWWSNIAVPEYEGGRVVVPARKAYTNQGTLVLKTDIPYDGEVDVTDYRTIPRSRDYFFDIEDDSPKYIASLDQDGYGLLQLSTKRLRGRKLFSWGNGEGADRWQGFLTENAGRYLEIQAGFGKTQYGCVPMAPHRTWEWMEQYGAVHMGADFMKTGHEERWEALTEKLQGEQAFEMLEGKLKETKSMAKSPAARVERGSGFGALAMRGESTGHLEFAVTENGLKRWQEFLSTGILHTPSSQEPPEEFFDDRKSFILLKETAWKENRDNWYAHYLLAVRYFQMEEYELAEQEVRESLKLEENPWAYHCLACVEYLTGRNEEGADDMRKGMEFRRDDCSYLKEGFRLLYQCQAYEKLIAFYDGLAESERAINRLRFFYISALHKTGCDGKAYELMEENGGLELEDIREGEESLGQLWEELHEALYGEKGEMPKKYHFKAM</sequence>
<reference evidence="2 3" key="1">
    <citation type="submission" date="2011-08" db="EMBL/GenBank/DDBJ databases">
        <title>The Genome Sequence of Clostridium hathewayi WAL-18680.</title>
        <authorList>
            <consortium name="The Broad Institute Genome Sequencing Platform"/>
            <person name="Earl A."/>
            <person name="Ward D."/>
            <person name="Feldgarden M."/>
            <person name="Gevers D."/>
            <person name="Finegold S.M."/>
            <person name="Summanen P.H."/>
            <person name="Molitoris D.R."/>
            <person name="Song M."/>
            <person name="Daigneault M."/>
            <person name="Allen-Vercoe E."/>
            <person name="Young S.K."/>
            <person name="Zeng Q."/>
            <person name="Gargeya S."/>
            <person name="Fitzgerald M."/>
            <person name="Haas B."/>
            <person name="Abouelleil A."/>
            <person name="Alvarado L."/>
            <person name="Arachchi H.M."/>
            <person name="Berlin A."/>
            <person name="Brown A."/>
            <person name="Chapman S.B."/>
            <person name="Chen Z."/>
            <person name="Dunbar C."/>
            <person name="Freedman E."/>
            <person name="Gearin G."/>
            <person name="Gellesch M."/>
            <person name="Goldberg J."/>
            <person name="Griggs A."/>
            <person name="Gujja S."/>
            <person name="Heiman D."/>
            <person name="Howarth C."/>
            <person name="Larson L."/>
            <person name="Lui A."/>
            <person name="MacDonald P.J.P."/>
            <person name="Montmayeur A."/>
            <person name="Murphy C."/>
            <person name="Neiman D."/>
            <person name="Pearson M."/>
            <person name="Priest M."/>
            <person name="Roberts A."/>
            <person name="Saif S."/>
            <person name="Shea T."/>
            <person name="Shenoy N."/>
            <person name="Sisk P."/>
            <person name="Stolte C."/>
            <person name="Sykes S."/>
            <person name="Wortman J."/>
            <person name="Nusbaum C."/>
            <person name="Birren B."/>
        </authorList>
    </citation>
    <scope>NUCLEOTIDE SEQUENCE [LARGE SCALE GENOMIC DNA]</scope>
    <source>
        <strain evidence="2 3">WAL-18680</strain>
    </source>
</reference>
<protein>
    <recommendedName>
        <fullName evidence="1">DUF5107 domain-containing protein</fullName>
    </recommendedName>
</protein>
<dbReference type="Proteomes" id="UP000005384">
    <property type="component" value="Unassembled WGS sequence"/>
</dbReference>
<evidence type="ECO:0000313" key="2">
    <source>
        <dbReference type="EMBL" id="EHI57396.1"/>
    </source>
</evidence>
<comment type="caution">
    <text evidence="2">The sequence shown here is derived from an EMBL/GenBank/DDBJ whole genome shotgun (WGS) entry which is preliminary data.</text>
</comment>
<dbReference type="HOGENOM" id="CLU_028176_0_0_9"/>
<dbReference type="InterPro" id="IPR033396">
    <property type="entry name" value="DUF5107"/>
</dbReference>
<dbReference type="Gene3D" id="1.25.40.10">
    <property type="entry name" value="Tetratricopeptide repeat domain"/>
    <property type="match status" value="1"/>
</dbReference>
<dbReference type="AlphaFoldDB" id="G5ILX7"/>
<evidence type="ECO:0000259" key="1">
    <source>
        <dbReference type="Pfam" id="PF17128"/>
    </source>
</evidence>
<name>G5ILX7_9FIRM</name>
<keyword evidence="3" id="KW-1185">Reference proteome</keyword>
<proteinExistence type="predicted"/>
<dbReference type="EMBL" id="ADLN01000120">
    <property type="protein sequence ID" value="EHI57396.1"/>
    <property type="molecule type" value="Genomic_DNA"/>
</dbReference>
<dbReference type="Pfam" id="PF17128">
    <property type="entry name" value="DUF5107"/>
    <property type="match status" value="1"/>
</dbReference>
<dbReference type="OrthoDB" id="174931at2"/>
<dbReference type="RefSeq" id="WP_006782493.1">
    <property type="nucleotide sequence ID" value="NZ_CP040506.1"/>
</dbReference>